<evidence type="ECO:0000313" key="2">
    <source>
        <dbReference type="Proteomes" id="UP000317747"/>
    </source>
</evidence>
<reference evidence="1 2" key="1">
    <citation type="submission" date="2019-06" db="EMBL/GenBank/DDBJ databases">
        <title>Taxogenomics and systematics of the genus Pantoea.</title>
        <authorList>
            <person name="Tambong J.T."/>
        </authorList>
    </citation>
    <scope>NUCLEOTIDE SEQUENCE [LARGE SCALE GENOMIC DNA]</scope>
    <source>
        <strain evidence="1 2">LMG 24200</strain>
    </source>
</reference>
<proteinExistence type="predicted"/>
<dbReference type="OrthoDB" id="7869882at2"/>
<sequence length="240" mass="25537">MDTSLLSALDSEGKAKFESAVNSLQGDVAAAAARLSVDPRLRLEYSKRIKEMANDLRAKANSGLISWEKAALEAQETRNLIMEMVRTRSTPLGRAMAERMKTSGITLNELVARKTASIFGPKSNFTSLSEMQKNQVYAEIVESAGKSNPQVNLKMMKLSRAAKGLIVLSVGVAMYEIYTSDNKVSETGRQFAINGAGIAGGWAGGTIAGLMCGPGAPVCVLLGGFAGGALAAWEMGNRWK</sequence>
<comment type="caution">
    <text evidence="1">The sequence shown here is derived from an EMBL/GenBank/DDBJ whole genome shotgun (WGS) entry which is preliminary data.</text>
</comment>
<name>A0A506PWZ0_9GAMM</name>
<protein>
    <submittedName>
        <fullName evidence="1">Uncharacterized protein</fullName>
    </submittedName>
</protein>
<dbReference type="EMBL" id="VHJA01000068">
    <property type="protein sequence ID" value="TPV38007.1"/>
    <property type="molecule type" value="Genomic_DNA"/>
</dbReference>
<keyword evidence="2" id="KW-1185">Reference proteome</keyword>
<dbReference type="AlphaFoldDB" id="A0A506PWZ0"/>
<dbReference type="Proteomes" id="UP000317747">
    <property type="component" value="Unassembled WGS sequence"/>
</dbReference>
<accession>A0A506PWZ0</accession>
<gene>
    <name evidence="1" type="ORF">FJW01_18555</name>
</gene>
<dbReference type="RefSeq" id="WP_128084386.1">
    <property type="nucleotide sequence ID" value="NZ_CP071405.1"/>
</dbReference>
<organism evidence="1 2">
    <name type="scientific">Pantoea deleyi</name>
    <dbReference type="NCBI Taxonomy" id="470932"/>
    <lineage>
        <taxon>Bacteria</taxon>
        <taxon>Pseudomonadati</taxon>
        <taxon>Pseudomonadota</taxon>
        <taxon>Gammaproteobacteria</taxon>
        <taxon>Enterobacterales</taxon>
        <taxon>Erwiniaceae</taxon>
        <taxon>Pantoea</taxon>
    </lineage>
</organism>
<evidence type="ECO:0000313" key="1">
    <source>
        <dbReference type="EMBL" id="TPV38007.1"/>
    </source>
</evidence>